<dbReference type="Proteomes" id="UP000028511">
    <property type="component" value="Unassembled WGS sequence"/>
</dbReference>
<organism evidence="1 2">
    <name type="scientific">Xenorhabdus bovienii str. puntauvense</name>
    <dbReference type="NCBI Taxonomy" id="1398201"/>
    <lineage>
        <taxon>Bacteria</taxon>
        <taxon>Pseudomonadati</taxon>
        <taxon>Pseudomonadota</taxon>
        <taxon>Gammaproteobacteria</taxon>
        <taxon>Enterobacterales</taxon>
        <taxon>Morganellaceae</taxon>
        <taxon>Xenorhabdus</taxon>
    </lineage>
</organism>
<dbReference type="HOGENOM" id="CLU_3159435_0_0_6"/>
<evidence type="ECO:0000313" key="1">
    <source>
        <dbReference type="EMBL" id="CDG96423.1"/>
    </source>
</evidence>
<dbReference type="AlphaFoldDB" id="A0A077NDI2"/>
<accession>A0A077NDI2</accession>
<name>A0A077NDI2_XENBV</name>
<sequence>MNTKGLRCTRCSTILECYLNNSLTCTVKNIYLIFNYRDNDKQVKQAKK</sequence>
<evidence type="ECO:0000313" key="2">
    <source>
        <dbReference type="Proteomes" id="UP000028511"/>
    </source>
</evidence>
<proteinExistence type="predicted"/>
<gene>
    <name evidence="1" type="ORF">XBP1_2080006</name>
</gene>
<dbReference type="EMBL" id="CBSW010000122">
    <property type="protein sequence ID" value="CDG96423.1"/>
    <property type="molecule type" value="Genomic_DNA"/>
</dbReference>
<comment type="caution">
    <text evidence="1">The sequence shown here is derived from an EMBL/GenBank/DDBJ whole genome shotgun (WGS) entry which is preliminary data.</text>
</comment>
<protein>
    <submittedName>
        <fullName evidence="1">Uncharacterized protein</fullName>
    </submittedName>
</protein>
<reference evidence="1" key="1">
    <citation type="submission" date="2013-07" db="EMBL/GenBank/DDBJ databases">
        <title>Sub-species coevolution in mutualistic symbiosis.</title>
        <authorList>
            <person name="Murfin K."/>
            <person name="Klassen J."/>
            <person name="Lee M."/>
            <person name="Forst S."/>
            <person name="Stock P."/>
            <person name="Goodrich-Blair H."/>
        </authorList>
    </citation>
    <scope>NUCLEOTIDE SEQUENCE [LARGE SCALE GENOMIC DNA]</scope>
    <source>
        <strain evidence="1">Puntauvense</strain>
    </source>
</reference>